<feature type="region of interest" description="Disordered" evidence="6">
    <location>
        <begin position="172"/>
        <end position="194"/>
    </location>
</feature>
<dbReference type="PROSITE" id="PS50235">
    <property type="entry name" value="USP_3"/>
    <property type="match status" value="1"/>
</dbReference>
<evidence type="ECO:0000256" key="5">
    <source>
        <dbReference type="PROSITE-ProRule" id="PRU00175"/>
    </source>
</evidence>
<dbReference type="EC" id="3.4.19.12" evidence="2"/>
<evidence type="ECO:0000256" key="4">
    <source>
        <dbReference type="ARBA" id="ARBA00022833"/>
    </source>
</evidence>
<evidence type="ECO:0000256" key="2">
    <source>
        <dbReference type="ARBA" id="ARBA00012759"/>
    </source>
</evidence>
<dbReference type="AlphaFoldDB" id="A0ABD0YSG4"/>
<dbReference type="Proteomes" id="UP001558652">
    <property type="component" value="Unassembled WGS sequence"/>
</dbReference>
<keyword evidence="3 5" id="KW-0863">Zinc-finger</keyword>
<protein>
    <recommendedName>
        <fullName evidence="2">ubiquitinyl hydrolase 1</fullName>
        <ecNumber evidence="2">3.4.19.12</ecNumber>
    </recommendedName>
</protein>
<evidence type="ECO:0000259" key="7">
    <source>
        <dbReference type="PROSITE" id="PS50089"/>
    </source>
</evidence>
<evidence type="ECO:0000313" key="10">
    <source>
        <dbReference type="Proteomes" id="UP001558652"/>
    </source>
</evidence>
<comment type="caution">
    <text evidence="9">The sequence shown here is derived from an EMBL/GenBank/DDBJ whole genome shotgun (WGS) entry which is preliminary data.</text>
</comment>
<dbReference type="GO" id="GO:0008270">
    <property type="term" value="F:zinc ion binding"/>
    <property type="evidence" value="ECO:0007669"/>
    <property type="project" value="UniProtKB-KW"/>
</dbReference>
<evidence type="ECO:0000256" key="6">
    <source>
        <dbReference type="SAM" id="MobiDB-lite"/>
    </source>
</evidence>
<dbReference type="InterPro" id="IPR050185">
    <property type="entry name" value="Ub_carboxyl-term_hydrolase"/>
</dbReference>
<dbReference type="InterPro" id="IPR038765">
    <property type="entry name" value="Papain-like_cys_pep_sf"/>
</dbReference>
<gene>
    <name evidence="9" type="ORF">AAG570_003535</name>
</gene>
<reference evidence="9 10" key="1">
    <citation type="submission" date="2024-07" db="EMBL/GenBank/DDBJ databases">
        <title>Chromosome-level genome assembly of the water stick insect Ranatra chinensis (Heteroptera: Nepidae).</title>
        <authorList>
            <person name="Liu X."/>
        </authorList>
    </citation>
    <scope>NUCLEOTIDE SEQUENCE [LARGE SCALE GENOMIC DNA]</scope>
    <source>
        <strain evidence="9">Cailab_2021Rc</strain>
        <tissue evidence="9">Muscle</tissue>
    </source>
</reference>
<keyword evidence="4" id="KW-0862">Zinc</keyword>
<proteinExistence type="predicted"/>
<organism evidence="9 10">
    <name type="scientific">Ranatra chinensis</name>
    <dbReference type="NCBI Taxonomy" id="642074"/>
    <lineage>
        <taxon>Eukaryota</taxon>
        <taxon>Metazoa</taxon>
        <taxon>Ecdysozoa</taxon>
        <taxon>Arthropoda</taxon>
        <taxon>Hexapoda</taxon>
        <taxon>Insecta</taxon>
        <taxon>Pterygota</taxon>
        <taxon>Neoptera</taxon>
        <taxon>Paraneoptera</taxon>
        <taxon>Hemiptera</taxon>
        <taxon>Heteroptera</taxon>
        <taxon>Panheteroptera</taxon>
        <taxon>Nepomorpha</taxon>
        <taxon>Nepidae</taxon>
        <taxon>Ranatrinae</taxon>
        <taxon>Ranatra</taxon>
    </lineage>
</organism>
<dbReference type="PROSITE" id="PS50089">
    <property type="entry name" value="ZF_RING_2"/>
    <property type="match status" value="1"/>
</dbReference>
<feature type="domain" description="USP" evidence="8">
    <location>
        <begin position="12"/>
        <end position="688"/>
    </location>
</feature>
<comment type="catalytic activity">
    <reaction evidence="1">
        <text>Thiol-dependent hydrolysis of ester, thioester, amide, peptide and isopeptide bonds formed by the C-terminal Gly of ubiquitin (a 76-residue protein attached to proteins as an intracellular targeting signal).</text>
        <dbReference type="EC" id="3.4.19.12"/>
    </reaction>
</comment>
<dbReference type="InterPro" id="IPR001394">
    <property type="entry name" value="Peptidase_C19_UCH"/>
</dbReference>
<dbReference type="InterPro" id="IPR001841">
    <property type="entry name" value="Znf_RING"/>
</dbReference>
<dbReference type="Pfam" id="PF00443">
    <property type="entry name" value="UCH"/>
    <property type="match status" value="1"/>
</dbReference>
<dbReference type="PANTHER" id="PTHR21646">
    <property type="entry name" value="UBIQUITIN CARBOXYL-TERMINAL HYDROLASE"/>
    <property type="match status" value="1"/>
</dbReference>
<evidence type="ECO:0000313" key="9">
    <source>
        <dbReference type="EMBL" id="KAL1122129.1"/>
    </source>
</evidence>
<dbReference type="PANTHER" id="PTHR21646:SF35">
    <property type="match status" value="1"/>
</dbReference>
<dbReference type="SUPFAM" id="SSF57850">
    <property type="entry name" value="RING/U-box"/>
    <property type="match status" value="1"/>
</dbReference>
<name>A0ABD0YSG4_9HEMI</name>
<evidence type="ECO:0000256" key="1">
    <source>
        <dbReference type="ARBA" id="ARBA00000707"/>
    </source>
</evidence>
<evidence type="ECO:0000256" key="3">
    <source>
        <dbReference type="ARBA" id="ARBA00022771"/>
    </source>
</evidence>
<evidence type="ECO:0000259" key="8">
    <source>
        <dbReference type="PROSITE" id="PS50235"/>
    </source>
</evidence>
<accession>A0ABD0YSG4</accession>
<dbReference type="GO" id="GO:0004843">
    <property type="term" value="F:cysteine-type deubiquitinase activity"/>
    <property type="evidence" value="ECO:0007669"/>
    <property type="project" value="UniProtKB-EC"/>
</dbReference>
<feature type="domain" description="RING-type" evidence="7">
    <location>
        <begin position="354"/>
        <end position="398"/>
    </location>
</feature>
<keyword evidence="3 5" id="KW-0479">Metal-binding</keyword>
<feature type="compositionally biased region" description="Low complexity" evidence="6">
    <location>
        <begin position="172"/>
        <end position="182"/>
    </location>
</feature>
<dbReference type="SUPFAM" id="SSF54001">
    <property type="entry name" value="Cysteine proteinases"/>
    <property type="match status" value="1"/>
</dbReference>
<keyword evidence="10" id="KW-1185">Reference proteome</keyword>
<sequence>MNNNVQSLTPPGGMSQNNSLCILNNAVGHLSGLEDILKDAKTSNVNVLSLDQEANNEIRFDSEKYPRIDNIRCKDNFNFNYFHDDNSTNVKRCKKMMTHYNSVSDIKDGLDLKRVKLYCSDEEDCWKGEKNKRMEMERKNKMLDCKLLEKNYRQQKEDKSLSDNYKMVEGRSSVSAVSGESSTLNNQSDETEAEKHWQSHLAANRSIIVDTFQGQFKSTVVCSFCKYVSVTYEPFMYLSVPLPNALKKQICVTHVGGCGSEVTEVIVEVNRHDNIATVKERVVKMLDNTKGNIIMGEVFSHHIAKILDDSHLVRDLNGMNRSLYSFEVITLCEELATTASEEKKDNAPEVDATCTICLEDKELNMRQHIGCTCVLCDVCVMASCRHHGGEFLECPVCRKIVHPDVGFKSLIPSSQVSLFVARMIYVPLVFRVDEVGDGNNNQKTVSLFGHPVLLKLPNRCTTELLHSALAPLVPYSQSYKVLLVDGQGTHCARCMFHAHCPGCPVSAEGPLTLYSSDTIAITFSSPVQTLQKPISHESMASFKQHRPLTLYDCIQAFSQSEQLDEQNPWFCPHCRKNQCATKTLSIWRYPDYLIVYLKRFIFYDRMSTKLEDKVMFPLQALNLDPNVPLYDLYSCVCHIGGVSAGHYTSYTQHAISKEWHYFNDSYVSKQTPQEEDYSNAYILFYKQQGIVSHL</sequence>
<dbReference type="CDD" id="cd02674">
    <property type="entry name" value="Peptidase_C19R"/>
    <property type="match status" value="1"/>
</dbReference>
<dbReference type="EMBL" id="JBFDAA010000014">
    <property type="protein sequence ID" value="KAL1122129.1"/>
    <property type="molecule type" value="Genomic_DNA"/>
</dbReference>
<dbReference type="InterPro" id="IPR028889">
    <property type="entry name" value="USP"/>
</dbReference>
<dbReference type="Gene3D" id="3.90.70.10">
    <property type="entry name" value="Cysteine proteinases"/>
    <property type="match status" value="2"/>
</dbReference>